<evidence type="ECO:0000313" key="2">
    <source>
        <dbReference type="Proteomes" id="UP001610446"/>
    </source>
</evidence>
<evidence type="ECO:0008006" key="3">
    <source>
        <dbReference type="Google" id="ProtNLM"/>
    </source>
</evidence>
<keyword evidence="2" id="KW-1185">Reference proteome</keyword>
<reference evidence="1 2" key="1">
    <citation type="submission" date="2024-07" db="EMBL/GenBank/DDBJ databases">
        <title>Section-level genome sequencing and comparative genomics of Aspergillus sections Usti and Cavernicolus.</title>
        <authorList>
            <consortium name="Lawrence Berkeley National Laboratory"/>
            <person name="Nybo J.L."/>
            <person name="Vesth T.C."/>
            <person name="Theobald S."/>
            <person name="Frisvad J.C."/>
            <person name="Larsen T.O."/>
            <person name="Kjaerboelling I."/>
            <person name="Rothschild-Mancinelli K."/>
            <person name="Lyhne E.K."/>
            <person name="Kogle M.E."/>
            <person name="Barry K."/>
            <person name="Clum A."/>
            <person name="Na H."/>
            <person name="Ledsgaard L."/>
            <person name="Lin J."/>
            <person name="Lipzen A."/>
            <person name="Kuo A."/>
            <person name="Riley R."/>
            <person name="Mondo S."/>
            <person name="Labutti K."/>
            <person name="Haridas S."/>
            <person name="Pangalinan J."/>
            <person name="Salamov A.A."/>
            <person name="Simmons B.A."/>
            <person name="Magnuson J.K."/>
            <person name="Chen J."/>
            <person name="Drula E."/>
            <person name="Henrissat B."/>
            <person name="Wiebenga A."/>
            <person name="Lubbers R.J."/>
            <person name="Gomes A.C."/>
            <person name="Makela M.R."/>
            <person name="Stajich J."/>
            <person name="Grigoriev I.V."/>
            <person name="Mortensen U.H."/>
            <person name="De Vries R.P."/>
            <person name="Baker S.E."/>
            <person name="Andersen M.R."/>
        </authorList>
    </citation>
    <scope>NUCLEOTIDE SEQUENCE [LARGE SCALE GENOMIC DNA]</scope>
    <source>
        <strain evidence="1 2">CBS 123904</strain>
    </source>
</reference>
<comment type="caution">
    <text evidence="1">The sequence shown here is derived from an EMBL/GenBank/DDBJ whole genome shotgun (WGS) entry which is preliminary data.</text>
</comment>
<dbReference type="Proteomes" id="UP001610446">
    <property type="component" value="Unassembled WGS sequence"/>
</dbReference>
<organism evidence="1 2">
    <name type="scientific">Aspergillus pseudoustus</name>
    <dbReference type="NCBI Taxonomy" id="1810923"/>
    <lineage>
        <taxon>Eukaryota</taxon>
        <taxon>Fungi</taxon>
        <taxon>Dikarya</taxon>
        <taxon>Ascomycota</taxon>
        <taxon>Pezizomycotina</taxon>
        <taxon>Eurotiomycetes</taxon>
        <taxon>Eurotiomycetidae</taxon>
        <taxon>Eurotiales</taxon>
        <taxon>Aspergillaceae</taxon>
        <taxon>Aspergillus</taxon>
        <taxon>Aspergillus subgen. Nidulantes</taxon>
    </lineage>
</organism>
<accession>A0ABR4J296</accession>
<gene>
    <name evidence="1" type="ORF">BJY01DRAFT_253104</name>
</gene>
<name>A0ABR4J296_9EURO</name>
<protein>
    <recommendedName>
        <fullName evidence="3">Transcription factor domain-containing protein</fullName>
    </recommendedName>
</protein>
<dbReference type="EMBL" id="JBFXLU010000224">
    <property type="protein sequence ID" value="KAL2834151.1"/>
    <property type="molecule type" value="Genomic_DNA"/>
</dbReference>
<evidence type="ECO:0000313" key="1">
    <source>
        <dbReference type="EMBL" id="KAL2834151.1"/>
    </source>
</evidence>
<sequence length="309" mass="34713">MSDWEAEGDIPEIYQSFLSPVTTLQKQFMLEYSKLSVLSGLFLHEFKTPGKPPSTAQINALSDKITSWRLNLPPIMLVGTLSELSSDNILVLVLLAFGFRLEAVLYRSAKQYYQSQNDLTSIRKVAQRQEWAMFELSTIIQRASVHEVLHLCPLSFMTCATTILAMRIELALDPAVTERKRLTLKTQIHTEIGYLREASEYWSTIMWSVRLFEAVVARNGLGLNAESPNETTDLEPGILSTNLATDGSNAASEADPMEMRNATFGDAVLDFTRNDEAFGLFPVSEDYDWLKEMLSPRVNGETLDFLPIG</sequence>
<proteinExistence type="predicted"/>